<evidence type="ECO:0000256" key="3">
    <source>
        <dbReference type="ARBA" id="ARBA00023237"/>
    </source>
</evidence>
<dbReference type="InterPro" id="IPR037066">
    <property type="entry name" value="Plug_dom_sf"/>
</dbReference>
<gene>
    <name evidence="7" type="ORF">DWW57_14645</name>
</gene>
<evidence type="ECO:0000256" key="1">
    <source>
        <dbReference type="ARBA" id="ARBA00004442"/>
    </source>
</evidence>
<dbReference type="Gene3D" id="2.170.130.10">
    <property type="entry name" value="TonB-dependent receptor, plug domain"/>
    <property type="match status" value="1"/>
</dbReference>
<dbReference type="GO" id="GO:0009279">
    <property type="term" value="C:cell outer membrane"/>
    <property type="evidence" value="ECO:0007669"/>
    <property type="project" value="UniProtKB-SubCell"/>
</dbReference>
<dbReference type="Pfam" id="PF14905">
    <property type="entry name" value="OMP_b-brl_3"/>
    <property type="match status" value="1"/>
</dbReference>
<dbReference type="EMBL" id="QRYC01000025">
    <property type="protein sequence ID" value="RGU54822.1"/>
    <property type="molecule type" value="Genomic_DNA"/>
</dbReference>
<dbReference type="InterPro" id="IPR008969">
    <property type="entry name" value="CarboxyPept-like_regulatory"/>
</dbReference>
<dbReference type="PANTHER" id="PTHR40980:SF4">
    <property type="entry name" value="TONB-DEPENDENT RECEPTOR-LIKE BETA-BARREL DOMAIN-CONTAINING PROTEIN"/>
    <property type="match status" value="1"/>
</dbReference>
<dbReference type="Gene3D" id="2.40.170.20">
    <property type="entry name" value="TonB-dependent receptor, beta-barrel domain"/>
    <property type="match status" value="1"/>
</dbReference>
<dbReference type="RefSeq" id="WP_118160658.1">
    <property type="nucleotide sequence ID" value="NZ_QRYC01000025.1"/>
</dbReference>
<comment type="subcellular location">
    <subcellularLocation>
        <location evidence="1">Cell outer membrane</location>
    </subcellularLocation>
</comment>
<dbReference type="SUPFAM" id="SSF56935">
    <property type="entry name" value="Porins"/>
    <property type="match status" value="1"/>
</dbReference>
<evidence type="ECO:0000313" key="8">
    <source>
        <dbReference type="Proteomes" id="UP000284243"/>
    </source>
</evidence>
<accession>A0A412TM21</accession>
<sequence>MNVRILISAMLCFLLIGYGVKLQAEPTESLPVEAGVIRGKVIDAKTREPMQFVNISVRKAGTTVPLKGMVTDETGTFHIAQLPEGSYTLSISFIGYKTIEKPFTLSKQIPGVNFRNLLLQEDSQLLGEVKVTGQRSQMKFDIDKKVFNVDQNISSTGGTASDVLTNIPSVEVDNEGEVSLRGSSDVTVWINGRASGLSADNRAQILEQLPAESIERIEVITNPSAKFSPEGTSGIINIVLKEDRRAGYYGSLQAGVDTRGGWNASGNVNYSSNKTEMYAGVGYRERKRDGGGFSNRTNTDASGNPVSFLNQTSDNDGHGGQTFVRAGLTWHLTQSDHLNLGAFGMFGTRKQTNTINYLSDIPNSFLSSERISDSDNPMKGGNVELGYKHDFSKTSNLDVVASWNTWNMDQKSTYLQSSVFENEETTHSYQWQKNKMQSHNWELQADYVNAFNEFNKIEAGYKGTFSRQESPVETKSGETAEDARPDEQLYNRFYYDQDIHALYATYSGRFGNFGYQAGLRGEYSHTDTRSLAYGQEKGEVSPYKDDYFSIFPSVFLTYTLPAQNEIQLNYSRRINRPWGHQLNPFLNITDSTNISFGNPYLTPQYSNSMELNYIKNWEAHTLSVSAYYRNTDDVIQRISYLEDNIMKSTFENVAETQSAGVEIVGKNHLFSILDLTTTVNLYYNKLDGFSYLPAGADQPVTGKSNEDFSWNAKIIANLILPASFSLQLTGNYNSRQLIAQGYRKSNYSLDAGIRKAFLNRKLSLSINGRDLFNSRKWKTETSGTGFRQYASNWRTGCTIGFTLTYSFGNMKAGKNKTQRPDHDENNQMMNEMKEF</sequence>
<reference evidence="7 8" key="1">
    <citation type="submission" date="2018-08" db="EMBL/GenBank/DDBJ databases">
        <title>A genome reference for cultivated species of the human gut microbiota.</title>
        <authorList>
            <person name="Zou Y."/>
            <person name="Xue W."/>
            <person name="Luo G."/>
        </authorList>
    </citation>
    <scope>NUCLEOTIDE SEQUENCE [LARGE SCALE GENOMIC DNA]</scope>
    <source>
        <strain evidence="7 8">AF16-14</strain>
    </source>
</reference>
<feature type="domain" description="TonB-dependent receptor plug" evidence="5">
    <location>
        <begin position="155"/>
        <end position="234"/>
    </location>
</feature>
<evidence type="ECO:0000259" key="6">
    <source>
        <dbReference type="Pfam" id="PF14905"/>
    </source>
</evidence>
<feature type="compositionally biased region" description="Basic and acidic residues" evidence="4">
    <location>
        <begin position="818"/>
        <end position="835"/>
    </location>
</feature>
<dbReference type="AlphaFoldDB" id="A0A412TM21"/>
<evidence type="ECO:0000259" key="5">
    <source>
        <dbReference type="Pfam" id="PF07715"/>
    </source>
</evidence>
<dbReference type="Gene3D" id="2.60.40.1120">
    <property type="entry name" value="Carboxypeptidase-like, regulatory domain"/>
    <property type="match status" value="1"/>
</dbReference>
<dbReference type="InterPro" id="IPR036942">
    <property type="entry name" value="Beta-barrel_TonB_sf"/>
</dbReference>
<feature type="domain" description="Outer membrane protein beta-barrel" evidence="6">
    <location>
        <begin position="389"/>
        <end position="805"/>
    </location>
</feature>
<organism evidence="7 8">
    <name type="scientific">Odoribacter splanchnicus</name>
    <dbReference type="NCBI Taxonomy" id="28118"/>
    <lineage>
        <taxon>Bacteria</taxon>
        <taxon>Pseudomonadati</taxon>
        <taxon>Bacteroidota</taxon>
        <taxon>Bacteroidia</taxon>
        <taxon>Bacteroidales</taxon>
        <taxon>Odoribacteraceae</taxon>
        <taxon>Odoribacter</taxon>
    </lineage>
</organism>
<dbReference type="SUPFAM" id="SSF49464">
    <property type="entry name" value="Carboxypeptidase regulatory domain-like"/>
    <property type="match status" value="1"/>
</dbReference>
<keyword evidence="7" id="KW-0675">Receptor</keyword>
<name>A0A412TM21_9BACT</name>
<dbReference type="Pfam" id="PF07715">
    <property type="entry name" value="Plug"/>
    <property type="match status" value="1"/>
</dbReference>
<evidence type="ECO:0000313" key="7">
    <source>
        <dbReference type="EMBL" id="RGU54822.1"/>
    </source>
</evidence>
<dbReference type="Proteomes" id="UP000284243">
    <property type="component" value="Unassembled WGS sequence"/>
</dbReference>
<evidence type="ECO:0000256" key="2">
    <source>
        <dbReference type="ARBA" id="ARBA00023136"/>
    </source>
</evidence>
<keyword evidence="3" id="KW-0998">Cell outer membrane</keyword>
<keyword evidence="2" id="KW-0472">Membrane</keyword>
<dbReference type="InterPro" id="IPR012910">
    <property type="entry name" value="Plug_dom"/>
</dbReference>
<protein>
    <submittedName>
        <fullName evidence="7">TonB-dependent receptor</fullName>
    </submittedName>
</protein>
<evidence type="ECO:0000256" key="4">
    <source>
        <dbReference type="SAM" id="MobiDB-lite"/>
    </source>
</evidence>
<feature type="region of interest" description="Disordered" evidence="4">
    <location>
        <begin position="812"/>
        <end position="835"/>
    </location>
</feature>
<comment type="caution">
    <text evidence="7">The sequence shown here is derived from an EMBL/GenBank/DDBJ whole genome shotgun (WGS) entry which is preliminary data.</text>
</comment>
<dbReference type="PANTHER" id="PTHR40980">
    <property type="entry name" value="PLUG DOMAIN-CONTAINING PROTEIN"/>
    <property type="match status" value="1"/>
</dbReference>
<dbReference type="Pfam" id="PF13715">
    <property type="entry name" value="CarbopepD_reg_2"/>
    <property type="match status" value="1"/>
</dbReference>
<proteinExistence type="predicted"/>
<dbReference type="InterPro" id="IPR041700">
    <property type="entry name" value="OMP_b-brl_3"/>
</dbReference>